<dbReference type="InterPro" id="IPR000073">
    <property type="entry name" value="AB_hydrolase_1"/>
</dbReference>
<gene>
    <name evidence="6" type="ORF">INT44_007421</name>
</gene>
<proteinExistence type="inferred from homology"/>
<evidence type="ECO:0000313" key="6">
    <source>
        <dbReference type="EMBL" id="KAG2176757.1"/>
    </source>
</evidence>
<comment type="similarity">
    <text evidence="1">Belongs to the peptidase S33 family.</text>
</comment>
<evidence type="ECO:0000256" key="2">
    <source>
        <dbReference type="ARBA" id="ARBA00022801"/>
    </source>
</evidence>
<organism evidence="6 7">
    <name type="scientific">Umbelopsis vinacea</name>
    <dbReference type="NCBI Taxonomy" id="44442"/>
    <lineage>
        <taxon>Eukaryota</taxon>
        <taxon>Fungi</taxon>
        <taxon>Fungi incertae sedis</taxon>
        <taxon>Mucoromycota</taxon>
        <taxon>Mucoromycotina</taxon>
        <taxon>Umbelopsidomycetes</taxon>
        <taxon>Umbelopsidales</taxon>
        <taxon>Umbelopsidaceae</taxon>
        <taxon>Umbelopsis</taxon>
    </lineage>
</organism>
<dbReference type="Pfam" id="PF00561">
    <property type="entry name" value="Abhydrolase_1"/>
    <property type="match status" value="2"/>
</dbReference>
<feature type="domain" description="Peptidase S33 tripeptidyl aminopeptidase-like C-terminal" evidence="5">
    <location>
        <begin position="430"/>
        <end position="532"/>
    </location>
</feature>
<evidence type="ECO:0008006" key="8">
    <source>
        <dbReference type="Google" id="ProtNLM"/>
    </source>
</evidence>
<comment type="caution">
    <text evidence="6">The sequence shown here is derived from an EMBL/GenBank/DDBJ whole genome shotgun (WGS) entry which is preliminary data.</text>
</comment>
<feature type="transmembrane region" description="Helical" evidence="3">
    <location>
        <begin position="20"/>
        <end position="41"/>
    </location>
</feature>
<evidence type="ECO:0000259" key="4">
    <source>
        <dbReference type="Pfam" id="PF00561"/>
    </source>
</evidence>
<feature type="domain" description="AB hydrolase-1" evidence="4">
    <location>
        <begin position="104"/>
        <end position="259"/>
    </location>
</feature>
<dbReference type="AlphaFoldDB" id="A0A8H7PMF4"/>
<dbReference type="Gene3D" id="3.40.50.1820">
    <property type="entry name" value="alpha/beta hydrolase"/>
    <property type="match status" value="2"/>
</dbReference>
<keyword evidence="7" id="KW-1185">Reference proteome</keyword>
<dbReference type="PROSITE" id="PS51257">
    <property type="entry name" value="PROKAR_LIPOPROTEIN"/>
    <property type="match status" value="1"/>
</dbReference>
<dbReference type="InterPro" id="IPR029058">
    <property type="entry name" value="AB_hydrolase_fold"/>
</dbReference>
<dbReference type="OrthoDB" id="425534at2759"/>
<dbReference type="PANTHER" id="PTHR43248">
    <property type="entry name" value="2-SUCCINYL-6-HYDROXY-2,4-CYCLOHEXADIENE-1-CARBOXYLATE SYNTHASE"/>
    <property type="match status" value="1"/>
</dbReference>
<evidence type="ECO:0000256" key="1">
    <source>
        <dbReference type="ARBA" id="ARBA00010088"/>
    </source>
</evidence>
<accession>A0A8H7PMF4</accession>
<dbReference type="Proteomes" id="UP000612746">
    <property type="component" value="Unassembled WGS sequence"/>
</dbReference>
<evidence type="ECO:0000256" key="3">
    <source>
        <dbReference type="SAM" id="Phobius"/>
    </source>
</evidence>
<evidence type="ECO:0000259" key="5">
    <source>
        <dbReference type="Pfam" id="PF08386"/>
    </source>
</evidence>
<dbReference type="InterPro" id="IPR013595">
    <property type="entry name" value="Pept_S33_TAP-like_C"/>
</dbReference>
<evidence type="ECO:0000313" key="7">
    <source>
        <dbReference type="Proteomes" id="UP000612746"/>
    </source>
</evidence>
<feature type="domain" description="AB hydrolase-1" evidence="4">
    <location>
        <begin position="669"/>
        <end position="807"/>
    </location>
</feature>
<keyword evidence="3" id="KW-1133">Transmembrane helix</keyword>
<dbReference type="InterPro" id="IPR051601">
    <property type="entry name" value="Serine_prot/Carboxylest_S33"/>
</dbReference>
<dbReference type="Pfam" id="PF08386">
    <property type="entry name" value="Abhydrolase_4"/>
    <property type="match status" value="1"/>
</dbReference>
<keyword evidence="3" id="KW-0812">Transmembrane</keyword>
<keyword evidence="2" id="KW-0378">Hydrolase</keyword>
<dbReference type="PANTHER" id="PTHR43248:SF25">
    <property type="entry name" value="AB HYDROLASE-1 DOMAIN-CONTAINING PROTEIN-RELATED"/>
    <property type="match status" value="1"/>
</dbReference>
<sequence length="1109" mass="121696">MEKQHLEQHTVSPPKRTVRAIVSAAALTCACVYLFGTSIHLGNPEISNPIDIGYKEGNFTWKKCYDKYECSTLAVPIDYSNSSSAKFNLALIRLKATQCASKGPLFVNPGGPGGSGVDLVRRAGDLISKHVDGYYDIIGFDPRGTGDSNTIRCFEDGTESKFFLANRRPFLSPGDNVANHAAWLEALAKQCIAKNKDFLPYVSTASVARDIDALRDAFGQELTNYWGFSYGTFLGATYVNMFPDRVGRVILDGVTDPTTFSGELVNWIKTSLIHTEDGIDEFGASCEAAGPEKCALANRDKALAFDGQHYVAPTLRYYLNHLINHPLLVNNASTEAVVFQTDAANALFSSLYRVSSWPGMAKAFAEAIETSTGNGFYNRVVEKENERCPLVEEYSMNAMPILCIDGTHHDQPDLESYMKGLEEANKVSPLAVRLWGTEMLTCLYWKVAPSERYHGPWNHKTLNKVLLIGATGDPVTPVESAAKLEDLMEGSGVFHKHHGWGHCSLGHPSKCTTNVIHDYLVDGKVPQKGSECAMEDQPFEPTATLQRFSDNGLSSQDLADLAEAVHSAQRRMCSTKRTVRAILSAVIFTGACANFLGTAIDLSIIPQVEKTADAGYREGNFTWRKCYDRYECSTLAVPTDYRNSSSDKFDLALIRLKATQSASKGFMFVNPGGPGGSGVSLVLRAGEILSKHGDGVYDIVGFDPRGMGESNTTRCFEDGTESKFFMANQRTILSPRDNLANHAAFLEAQANQCISKSDFLPYVSTASVARDLDSLRDAFGQELSNYWGFSYGTFLGATYINMFPDRVILDGITDPRQLSGDIIEWIKASMVHTEDGVDKFGAACEAAGPENCALARRDSVLAVDGYHYVAPTIRYYLNHLIHHPLLLSNVSTQGVVLQVDVAKAFFESLYKVAQWPTMAKAFAEAIQSSTGNGFYNIVSQKEDERCPLAETYSIGATPVFCIDGSHAKHPDVKSFLNGMEEAADASPLAARLLGTELLQCLYWKVVPSERYDGTARLDQKSCLLALQVIPSHLLKVRKLWKVSWKEVVCSTSIMVGAIVVSGSQKGSECPMENQPFEPIPSLQSFSDNELSYQDLSVFADAVHSAQRRM</sequence>
<keyword evidence="3" id="KW-0472">Membrane</keyword>
<protein>
    <recommendedName>
        <fullName evidence="8">AB hydrolase-1 domain-containing protein</fullName>
    </recommendedName>
</protein>
<dbReference type="EMBL" id="JAEPRA010000013">
    <property type="protein sequence ID" value="KAG2176757.1"/>
    <property type="molecule type" value="Genomic_DNA"/>
</dbReference>
<name>A0A8H7PMF4_9FUNG</name>
<dbReference type="SUPFAM" id="SSF53474">
    <property type="entry name" value="alpha/beta-Hydrolases"/>
    <property type="match status" value="2"/>
</dbReference>
<dbReference type="GO" id="GO:0016787">
    <property type="term" value="F:hydrolase activity"/>
    <property type="evidence" value="ECO:0007669"/>
    <property type="project" value="UniProtKB-KW"/>
</dbReference>
<reference evidence="6" key="1">
    <citation type="submission" date="2020-12" db="EMBL/GenBank/DDBJ databases">
        <title>Metabolic potential, ecology and presence of endohyphal bacteria is reflected in genomic diversity of Mucoromycotina.</title>
        <authorList>
            <person name="Muszewska A."/>
            <person name="Okrasinska A."/>
            <person name="Steczkiewicz K."/>
            <person name="Drgas O."/>
            <person name="Orlowska M."/>
            <person name="Perlinska-Lenart U."/>
            <person name="Aleksandrzak-Piekarczyk T."/>
            <person name="Szatraj K."/>
            <person name="Zielenkiewicz U."/>
            <person name="Pilsyk S."/>
            <person name="Malc E."/>
            <person name="Mieczkowski P."/>
            <person name="Kruszewska J.S."/>
            <person name="Biernat P."/>
            <person name="Pawlowska J."/>
        </authorList>
    </citation>
    <scope>NUCLEOTIDE SEQUENCE</scope>
    <source>
        <strain evidence="6">WA0000051536</strain>
    </source>
</reference>